<feature type="transmembrane region" description="Helical" evidence="1">
    <location>
        <begin position="90"/>
        <end position="116"/>
    </location>
</feature>
<keyword evidence="1" id="KW-0472">Membrane</keyword>
<keyword evidence="3" id="KW-1185">Reference proteome</keyword>
<protein>
    <submittedName>
        <fullName evidence="2">DUF2809 domain-containing protein</fullName>
    </submittedName>
</protein>
<proteinExistence type="predicted"/>
<sequence length="130" mass="15100">MLHFNKKYFFCSFALFLVLAYIALFVNDTFVRPFLGDVIVVGWLYLSLKSFIKMNSYMLAHLVLALAYVIEIAQYFNIVSILGLQHIDPVRIIFGATFDWLDLLAYTVGWGCILFIERCRTKLENKKASR</sequence>
<dbReference type="RefSeq" id="WP_123889762.1">
    <property type="nucleotide sequence ID" value="NZ_RKKU01000013.1"/>
</dbReference>
<dbReference type="EMBL" id="RKKU01000013">
    <property type="protein sequence ID" value="ROZ84047.1"/>
    <property type="molecule type" value="Genomic_DNA"/>
</dbReference>
<accession>A0ABX9XH15</accession>
<keyword evidence="1" id="KW-0812">Transmembrane</keyword>
<feature type="transmembrane region" description="Helical" evidence="1">
    <location>
        <begin position="7"/>
        <end position="24"/>
    </location>
</feature>
<gene>
    <name evidence="2" type="ORF">EF096_11420</name>
</gene>
<dbReference type="Pfam" id="PF10990">
    <property type="entry name" value="DUF2809"/>
    <property type="match status" value="1"/>
</dbReference>
<comment type="caution">
    <text evidence="2">The sequence shown here is derived from an EMBL/GenBank/DDBJ whole genome shotgun (WGS) entry which is preliminary data.</text>
</comment>
<evidence type="ECO:0000313" key="3">
    <source>
        <dbReference type="Proteomes" id="UP000275199"/>
    </source>
</evidence>
<keyword evidence="1" id="KW-1133">Transmembrane helix</keyword>
<dbReference type="InterPro" id="IPR021257">
    <property type="entry name" value="DUF2809"/>
</dbReference>
<name>A0ABX9XH15_9PSED</name>
<evidence type="ECO:0000256" key="1">
    <source>
        <dbReference type="SAM" id="Phobius"/>
    </source>
</evidence>
<feature type="transmembrane region" description="Helical" evidence="1">
    <location>
        <begin position="30"/>
        <end position="48"/>
    </location>
</feature>
<organism evidence="2 3">
    <name type="scientific">Pseudomonas neustonica</name>
    <dbReference type="NCBI Taxonomy" id="2487346"/>
    <lineage>
        <taxon>Bacteria</taxon>
        <taxon>Pseudomonadati</taxon>
        <taxon>Pseudomonadota</taxon>
        <taxon>Gammaproteobacteria</taxon>
        <taxon>Pseudomonadales</taxon>
        <taxon>Pseudomonadaceae</taxon>
        <taxon>Pseudomonas</taxon>
    </lineage>
</organism>
<feature type="transmembrane region" description="Helical" evidence="1">
    <location>
        <begin position="60"/>
        <end position="84"/>
    </location>
</feature>
<dbReference type="Proteomes" id="UP000275199">
    <property type="component" value="Unassembled WGS sequence"/>
</dbReference>
<reference evidence="2 3" key="1">
    <citation type="submission" date="2018-11" db="EMBL/GenBank/DDBJ databases">
        <authorList>
            <person name="Jang G.I."/>
            <person name="Hwang C.Y."/>
        </authorList>
    </citation>
    <scope>NUCLEOTIDE SEQUENCE [LARGE SCALE GENOMIC DNA]</scope>
    <source>
        <strain evidence="2 3">SSM26</strain>
    </source>
</reference>
<evidence type="ECO:0000313" key="2">
    <source>
        <dbReference type="EMBL" id="ROZ84047.1"/>
    </source>
</evidence>